<dbReference type="STRING" id="414778.BCM40_12120"/>
<reference evidence="2" key="1">
    <citation type="submission" date="2016-10" db="EMBL/GenBank/DDBJ databases">
        <authorList>
            <person name="See-Too W.S."/>
        </authorList>
    </citation>
    <scope>NUCLEOTIDE SEQUENCE</scope>
    <source>
        <strain evidence="2">DSM 22276</strain>
    </source>
</reference>
<dbReference type="AlphaFoldDB" id="A0A1C7EL38"/>
<keyword evidence="3" id="KW-1185">Reference proteome</keyword>
<evidence type="ECO:0000313" key="2">
    <source>
        <dbReference type="EMBL" id="ANU24052.1"/>
    </source>
</evidence>
<dbReference type="Proteomes" id="UP000092495">
    <property type="component" value="Chromosome"/>
</dbReference>
<protein>
    <submittedName>
        <fullName evidence="2">Cyclodeaminase</fullName>
    </submittedName>
</protein>
<evidence type="ECO:0000313" key="3">
    <source>
        <dbReference type="Proteomes" id="UP000092495"/>
    </source>
</evidence>
<comment type="similarity">
    <text evidence="1">Belongs to the ornithine cyclodeaminase/mu-crystallin family.</text>
</comment>
<dbReference type="GO" id="GO:0016491">
    <property type="term" value="F:oxidoreductase activity"/>
    <property type="evidence" value="ECO:0007669"/>
    <property type="project" value="UniProtKB-ARBA"/>
</dbReference>
<dbReference type="SUPFAM" id="SSF51735">
    <property type="entry name" value="NAD(P)-binding Rossmann-fold domains"/>
    <property type="match status" value="1"/>
</dbReference>
<evidence type="ECO:0000256" key="1">
    <source>
        <dbReference type="ARBA" id="ARBA00008903"/>
    </source>
</evidence>
<dbReference type="Gene3D" id="3.30.1780.10">
    <property type="entry name" value="ornithine cyclodeaminase, domain 1"/>
    <property type="match status" value="1"/>
</dbReference>
<dbReference type="OrthoDB" id="9792005at2"/>
<dbReference type="FunFam" id="3.40.50.720:FF:000311">
    <property type="entry name" value="Ornithine cyclodeaminase"/>
    <property type="match status" value="1"/>
</dbReference>
<dbReference type="Pfam" id="PF02423">
    <property type="entry name" value="OCD_Mu_crystall"/>
    <property type="match status" value="1"/>
</dbReference>
<dbReference type="InterPro" id="IPR003462">
    <property type="entry name" value="ODC_Mu_crystall"/>
</dbReference>
<dbReference type="InterPro" id="IPR036291">
    <property type="entry name" value="NAD(P)-bd_dom_sf"/>
</dbReference>
<dbReference type="InterPro" id="IPR023401">
    <property type="entry name" value="ODC_N"/>
</dbReference>
<name>A0A1C7EL38_9BACL</name>
<dbReference type="RefSeq" id="WP_065527021.1">
    <property type="nucleotide sequence ID" value="NZ_CP016543.2"/>
</dbReference>
<gene>
    <name evidence="2" type="ORF">BCM40_12120</name>
</gene>
<proteinExistence type="inferred from homology"/>
<dbReference type="NCBIfam" id="NF006141">
    <property type="entry name" value="PRK08291.1"/>
    <property type="match status" value="1"/>
</dbReference>
<dbReference type="PANTHER" id="PTHR13812">
    <property type="entry name" value="KETIMINE REDUCTASE MU-CRYSTALLIN"/>
    <property type="match status" value="1"/>
</dbReference>
<dbReference type="GO" id="GO:0019752">
    <property type="term" value="P:carboxylic acid metabolic process"/>
    <property type="evidence" value="ECO:0007669"/>
    <property type="project" value="UniProtKB-ARBA"/>
</dbReference>
<organism evidence="2 3">
    <name type="scientific">Planococcus donghaensis</name>
    <dbReference type="NCBI Taxonomy" id="414778"/>
    <lineage>
        <taxon>Bacteria</taxon>
        <taxon>Bacillati</taxon>
        <taxon>Bacillota</taxon>
        <taxon>Bacilli</taxon>
        <taxon>Bacillales</taxon>
        <taxon>Caryophanaceae</taxon>
        <taxon>Planococcus</taxon>
    </lineage>
</organism>
<dbReference type="KEGG" id="pdg:BCM40_12120"/>
<accession>A0A1C7EL38</accession>
<sequence>MIIFTEQELRQQIILNHDTLSVIEDCFTKLAQQQVVMPPIMRLDIHDFNGEVDVKTAYIKEKEMFAIKVSSGYFDNPKQGLPSGSGFMMLMDTKTGIPQALFLDNGYLTEVRTAAAGAIAANYSSPKTVETVGIIGSGSQARFQLTALTLVRDFKKVLVYSRSSKSASQFAEEMGSALNLTVQVAESVEEVVKESQLVVTTTPATEPFVKAEWLHSGLHITAMGSDAEHKQELEAEVLASADKVICDTTAQCMRLGELHHALASGIFTDSSNVIELGQLTSKEKKGRDHDDQITVCDLTGTGAQDTAIALFAYQELTKHSKGVEINSQHQLQKN</sequence>
<dbReference type="Gene3D" id="3.40.50.720">
    <property type="entry name" value="NAD(P)-binding Rossmann-like Domain"/>
    <property type="match status" value="1"/>
</dbReference>
<dbReference type="PIRSF" id="PIRSF001439">
    <property type="entry name" value="CryM"/>
    <property type="match status" value="1"/>
</dbReference>
<dbReference type="GO" id="GO:0005737">
    <property type="term" value="C:cytoplasm"/>
    <property type="evidence" value="ECO:0007669"/>
    <property type="project" value="TreeGrafter"/>
</dbReference>
<dbReference type="PANTHER" id="PTHR13812:SF19">
    <property type="entry name" value="KETIMINE REDUCTASE MU-CRYSTALLIN"/>
    <property type="match status" value="1"/>
</dbReference>
<dbReference type="EMBL" id="CP016543">
    <property type="protein sequence ID" value="ANU24052.1"/>
    <property type="molecule type" value="Genomic_DNA"/>
</dbReference>